<dbReference type="InterPro" id="IPR027370">
    <property type="entry name" value="Znf-RING_euk"/>
</dbReference>
<evidence type="ECO:0000259" key="5">
    <source>
        <dbReference type="PROSITE" id="PS50089"/>
    </source>
</evidence>
<gene>
    <name evidence="7" type="ORF">HF521_020046</name>
</gene>
<evidence type="ECO:0000256" key="4">
    <source>
        <dbReference type="PROSITE-ProRule" id="PRU00024"/>
    </source>
</evidence>
<keyword evidence="3" id="KW-0862">Zinc</keyword>
<organism evidence="7 8">
    <name type="scientific">Silurus meridionalis</name>
    <name type="common">Southern catfish</name>
    <name type="synonym">Silurus soldatovi meridionalis</name>
    <dbReference type="NCBI Taxonomy" id="175797"/>
    <lineage>
        <taxon>Eukaryota</taxon>
        <taxon>Metazoa</taxon>
        <taxon>Chordata</taxon>
        <taxon>Craniata</taxon>
        <taxon>Vertebrata</taxon>
        <taxon>Euteleostomi</taxon>
        <taxon>Actinopterygii</taxon>
        <taxon>Neopterygii</taxon>
        <taxon>Teleostei</taxon>
        <taxon>Ostariophysi</taxon>
        <taxon>Siluriformes</taxon>
        <taxon>Siluridae</taxon>
        <taxon>Silurus</taxon>
    </lineage>
</organism>
<dbReference type="CDD" id="cd19769">
    <property type="entry name" value="Bbox2_TRIM16-like"/>
    <property type="match status" value="1"/>
</dbReference>
<comment type="caution">
    <text evidence="7">The sequence shown here is derived from an EMBL/GenBank/DDBJ whole genome shotgun (WGS) entry which is preliminary data.</text>
</comment>
<dbReference type="GO" id="GO:0008270">
    <property type="term" value="F:zinc ion binding"/>
    <property type="evidence" value="ECO:0007669"/>
    <property type="project" value="UniProtKB-KW"/>
</dbReference>
<keyword evidence="2 4" id="KW-0863">Zinc-finger</keyword>
<evidence type="ECO:0000259" key="6">
    <source>
        <dbReference type="PROSITE" id="PS50119"/>
    </source>
</evidence>
<dbReference type="InterPro" id="IPR051051">
    <property type="entry name" value="E3_ubiq-ligase_TRIM/RNF"/>
</dbReference>
<proteinExistence type="predicted"/>
<dbReference type="PANTHER" id="PTHR25465">
    <property type="entry name" value="B-BOX DOMAIN CONTAINING"/>
    <property type="match status" value="1"/>
</dbReference>
<dbReference type="PROSITE" id="PS00518">
    <property type="entry name" value="ZF_RING_1"/>
    <property type="match status" value="1"/>
</dbReference>
<feature type="domain" description="RING-type" evidence="5">
    <location>
        <begin position="48"/>
        <end position="88"/>
    </location>
</feature>
<accession>A0A8T0BHS7</accession>
<dbReference type="SMART" id="SM00336">
    <property type="entry name" value="BBOX"/>
    <property type="match status" value="1"/>
</dbReference>
<keyword evidence="1" id="KW-0479">Metal-binding</keyword>
<dbReference type="AlphaFoldDB" id="A0A8T0BHS7"/>
<evidence type="ECO:0000256" key="2">
    <source>
        <dbReference type="ARBA" id="ARBA00022771"/>
    </source>
</evidence>
<dbReference type="Pfam" id="PF00643">
    <property type="entry name" value="zf-B_box"/>
    <property type="match status" value="1"/>
</dbReference>
<sequence length="320" mass="36392">MRLKIRIQQVAAGHNLQFEAFAVFLQGTEATAVMASSSSALCEDQLQCSICLDVFTDPVSTPCGHNFCMICLKEFWDSSPHCQCPVCNEKFSNRPDLRVNTFISALADTLKKLDQVKSSRSAGQLPSKSKKVLCDSCTEDKLKALKSCLHCGLSFCNTHLMPHKTTAKLLKHTLIEPVENLEDYICQKHERPLELFCRDDQTCVCQFCSETEHKTHNTVPIEEESVEKKNELVKTQAEVQQKIQERLKKIEEIKHSIEVDKRRNDSILSQKELVKTQQKIQERLKKIEEIKHSVELKKVSLLQRSERLGGAHALSRSIQS</sequence>
<dbReference type="Pfam" id="PF13445">
    <property type="entry name" value="zf-RING_UBOX"/>
    <property type="match status" value="1"/>
</dbReference>
<dbReference type="PROSITE" id="PS50119">
    <property type="entry name" value="ZF_BBOX"/>
    <property type="match status" value="1"/>
</dbReference>
<keyword evidence="8" id="KW-1185">Reference proteome</keyword>
<dbReference type="Gene3D" id="3.30.40.10">
    <property type="entry name" value="Zinc/RING finger domain, C3HC4 (zinc finger)"/>
    <property type="match status" value="1"/>
</dbReference>
<evidence type="ECO:0000256" key="3">
    <source>
        <dbReference type="ARBA" id="ARBA00022833"/>
    </source>
</evidence>
<name>A0A8T0BHS7_SILME</name>
<protein>
    <submittedName>
        <fullName evidence="7">Uncharacterized protein</fullName>
    </submittedName>
</protein>
<dbReference type="EMBL" id="JABFDY010000006">
    <property type="protein sequence ID" value="KAF7706792.1"/>
    <property type="molecule type" value="Genomic_DNA"/>
</dbReference>
<dbReference type="SUPFAM" id="SSF57845">
    <property type="entry name" value="B-box zinc-binding domain"/>
    <property type="match status" value="1"/>
</dbReference>
<reference evidence="7" key="1">
    <citation type="submission" date="2020-08" db="EMBL/GenBank/DDBJ databases">
        <title>Chromosome-level assembly of Southern catfish (Silurus meridionalis) provides insights into visual adaptation to the nocturnal and benthic lifestyles.</title>
        <authorList>
            <person name="Zhang Y."/>
            <person name="Wang D."/>
            <person name="Peng Z."/>
        </authorList>
    </citation>
    <scope>NUCLEOTIDE SEQUENCE</scope>
    <source>
        <strain evidence="7">SWU-2019-XX</strain>
        <tissue evidence="7">Muscle</tissue>
    </source>
</reference>
<dbReference type="InterPro" id="IPR001841">
    <property type="entry name" value="Znf_RING"/>
</dbReference>
<evidence type="ECO:0000313" key="8">
    <source>
        <dbReference type="Proteomes" id="UP000606274"/>
    </source>
</evidence>
<dbReference type="PROSITE" id="PS50089">
    <property type="entry name" value="ZF_RING_2"/>
    <property type="match status" value="1"/>
</dbReference>
<dbReference type="InterPro" id="IPR017907">
    <property type="entry name" value="Znf_RING_CS"/>
</dbReference>
<dbReference type="Gene3D" id="3.30.160.60">
    <property type="entry name" value="Classic Zinc Finger"/>
    <property type="match status" value="1"/>
</dbReference>
<dbReference type="Gene3D" id="4.10.830.40">
    <property type="match status" value="1"/>
</dbReference>
<evidence type="ECO:0000256" key="1">
    <source>
        <dbReference type="ARBA" id="ARBA00022723"/>
    </source>
</evidence>
<dbReference type="SUPFAM" id="SSF57850">
    <property type="entry name" value="RING/U-box"/>
    <property type="match status" value="1"/>
</dbReference>
<dbReference type="SMART" id="SM00184">
    <property type="entry name" value="RING"/>
    <property type="match status" value="1"/>
</dbReference>
<dbReference type="PANTHER" id="PTHR25465:SF32">
    <property type="entry name" value="BLOODTHIRSTY-RELATED GENE FAMILY, MEMBER 16 ISOFORM X1-RELATED"/>
    <property type="match status" value="1"/>
</dbReference>
<dbReference type="InterPro" id="IPR000315">
    <property type="entry name" value="Znf_B-box"/>
</dbReference>
<dbReference type="InterPro" id="IPR013083">
    <property type="entry name" value="Znf_RING/FYVE/PHD"/>
</dbReference>
<dbReference type="Proteomes" id="UP000606274">
    <property type="component" value="Unassembled WGS sequence"/>
</dbReference>
<evidence type="ECO:0000313" key="7">
    <source>
        <dbReference type="EMBL" id="KAF7706792.1"/>
    </source>
</evidence>
<feature type="domain" description="B box-type" evidence="6">
    <location>
        <begin position="181"/>
        <end position="221"/>
    </location>
</feature>